<dbReference type="EMBL" id="JACGWJ010000009">
    <property type="protein sequence ID" value="KAL0398650.1"/>
    <property type="molecule type" value="Genomic_DNA"/>
</dbReference>
<evidence type="ECO:0000256" key="14">
    <source>
        <dbReference type="ARBA" id="ARBA00049010"/>
    </source>
</evidence>
<evidence type="ECO:0000256" key="4">
    <source>
        <dbReference type="ARBA" id="ARBA00005272"/>
    </source>
</evidence>
<dbReference type="GO" id="GO:0050136">
    <property type="term" value="F:NADH dehydrogenase (quinone) (non-electrogenic) activity"/>
    <property type="evidence" value="ECO:0007669"/>
    <property type="project" value="UniProtKB-EC"/>
</dbReference>
<comment type="catalytic activity">
    <reaction evidence="13">
        <text>a quinone + NADH + H(+) = a quinol + NAD(+)</text>
        <dbReference type="Rhea" id="RHEA:46160"/>
        <dbReference type="ChEBI" id="CHEBI:15378"/>
        <dbReference type="ChEBI" id="CHEBI:24646"/>
        <dbReference type="ChEBI" id="CHEBI:57540"/>
        <dbReference type="ChEBI" id="CHEBI:57945"/>
        <dbReference type="ChEBI" id="CHEBI:132124"/>
        <dbReference type="EC" id="1.6.5.9"/>
    </reaction>
</comment>
<feature type="domain" description="External alternative NADH-ubiquinone oxidoreductase-like C-terminal" evidence="16">
    <location>
        <begin position="293"/>
        <end position="359"/>
    </location>
</feature>
<dbReference type="SUPFAM" id="SSF51905">
    <property type="entry name" value="FAD/NAD(P)-binding domain"/>
    <property type="match status" value="1"/>
</dbReference>
<keyword evidence="8" id="KW-0274">FAD</keyword>
<dbReference type="InterPro" id="IPR054585">
    <property type="entry name" value="NDH2-like_C"/>
</dbReference>
<evidence type="ECO:0000256" key="11">
    <source>
        <dbReference type="ARBA" id="ARBA00023128"/>
    </source>
</evidence>
<proteinExistence type="inferred from homology"/>
<dbReference type="Gene3D" id="3.50.50.100">
    <property type="match status" value="2"/>
</dbReference>
<dbReference type="PRINTS" id="PR00368">
    <property type="entry name" value="FADPNR"/>
</dbReference>
<reference evidence="17" key="2">
    <citation type="journal article" date="2024" name="Plant">
        <title>Genomic evolution and insights into agronomic trait innovations of Sesamum species.</title>
        <authorList>
            <person name="Miao H."/>
            <person name="Wang L."/>
            <person name="Qu L."/>
            <person name="Liu H."/>
            <person name="Sun Y."/>
            <person name="Le M."/>
            <person name="Wang Q."/>
            <person name="Wei S."/>
            <person name="Zheng Y."/>
            <person name="Lin W."/>
            <person name="Duan Y."/>
            <person name="Cao H."/>
            <person name="Xiong S."/>
            <person name="Wang X."/>
            <person name="Wei L."/>
            <person name="Li C."/>
            <person name="Ma Q."/>
            <person name="Ju M."/>
            <person name="Zhao R."/>
            <person name="Li G."/>
            <person name="Mu C."/>
            <person name="Tian Q."/>
            <person name="Mei H."/>
            <person name="Zhang T."/>
            <person name="Gao T."/>
            <person name="Zhang H."/>
        </authorList>
    </citation>
    <scope>NUCLEOTIDE SEQUENCE</scope>
    <source>
        <strain evidence="17">G02</strain>
    </source>
</reference>
<accession>A0AAW2T1W2</accession>
<keyword evidence="6" id="KW-0285">Flavoprotein</keyword>
<dbReference type="InterPro" id="IPR036188">
    <property type="entry name" value="FAD/NAD-bd_sf"/>
</dbReference>
<evidence type="ECO:0000256" key="8">
    <source>
        <dbReference type="ARBA" id="ARBA00022827"/>
    </source>
</evidence>
<keyword evidence="10" id="KW-0520">NAD</keyword>
<dbReference type="AlphaFoldDB" id="A0AAW2T1W2"/>
<keyword evidence="7" id="KW-0472">Membrane</keyword>
<evidence type="ECO:0000256" key="13">
    <source>
        <dbReference type="ARBA" id="ARBA00047599"/>
    </source>
</evidence>
<dbReference type="InterPro" id="IPR045024">
    <property type="entry name" value="NDH-2"/>
</dbReference>
<dbReference type="GO" id="GO:0005777">
    <property type="term" value="C:peroxisome"/>
    <property type="evidence" value="ECO:0007669"/>
    <property type="project" value="UniProtKB-SubCell"/>
</dbReference>
<dbReference type="PANTHER" id="PTHR43706">
    <property type="entry name" value="NADH DEHYDROGENASE"/>
    <property type="match status" value="1"/>
</dbReference>
<keyword evidence="12" id="KW-0576">Peroxisome</keyword>
<evidence type="ECO:0000256" key="2">
    <source>
        <dbReference type="ARBA" id="ARBA00004275"/>
    </source>
</evidence>
<evidence type="ECO:0000259" key="16">
    <source>
        <dbReference type="Pfam" id="PF22366"/>
    </source>
</evidence>
<evidence type="ECO:0000256" key="10">
    <source>
        <dbReference type="ARBA" id="ARBA00023027"/>
    </source>
</evidence>
<dbReference type="InterPro" id="IPR023753">
    <property type="entry name" value="FAD/NAD-binding_dom"/>
</dbReference>
<evidence type="ECO:0000256" key="1">
    <source>
        <dbReference type="ARBA" id="ARBA00001974"/>
    </source>
</evidence>
<dbReference type="GO" id="GO:0005743">
    <property type="term" value="C:mitochondrial inner membrane"/>
    <property type="evidence" value="ECO:0007669"/>
    <property type="project" value="UniProtKB-SubCell"/>
</dbReference>
<dbReference type="PANTHER" id="PTHR43706:SF4">
    <property type="entry name" value="NADH:UBIQUINONE REDUCTASE (NON-ELECTROGENIC)"/>
    <property type="match status" value="1"/>
</dbReference>
<evidence type="ECO:0000256" key="9">
    <source>
        <dbReference type="ARBA" id="ARBA00023002"/>
    </source>
</evidence>
<keyword evidence="9" id="KW-0560">Oxidoreductase</keyword>
<comment type="cofactor">
    <cofactor evidence="1">
        <name>FAD</name>
        <dbReference type="ChEBI" id="CHEBI:57692"/>
    </cofactor>
</comment>
<protein>
    <recommendedName>
        <fullName evidence="5">NADH:ubiquinone reductase (non-electrogenic)</fullName>
        <ecNumber evidence="5">1.6.5.9</ecNumber>
    </recommendedName>
</protein>
<feature type="domain" description="FAD/NAD(P)-binding" evidence="15">
    <location>
        <begin position="9"/>
        <end position="176"/>
    </location>
</feature>
<evidence type="ECO:0000256" key="5">
    <source>
        <dbReference type="ARBA" id="ARBA00012637"/>
    </source>
</evidence>
<evidence type="ECO:0000256" key="7">
    <source>
        <dbReference type="ARBA" id="ARBA00022792"/>
    </source>
</evidence>
<sequence>MVFTPLLASTCVGTLEFRSVAEPVSQIQSALAKEPNSFFLASCTGIDTDKHEVYCEAVGDGRLSQEPYHFKVSYDKLVIASGAEPLTFGIKGVKEHAFFLREVTHAQEIRKRLLLNLMLCESPGISEEEKEQLLHCVVVGGGPTGVEFSGELSDFIMRDVRQRYVHVKNYIRVTLIELVLSDGSDVPYGLLVWSTGVGPSTFVSSLDLPKSPGGRIGIDEWLRVPSAEDVFAIGDCAGFLEHVGRPVLPALAQVAEREGKFLVELFNRIGKQDGGRAFSAKDIPLGDPFVYKHLGSMASVGRYKALVDLRQSKDAKGLSLAGFISWFIWRSAYLTRVISWRNRFYVAVNWATTLVFGRDNSRIG</sequence>
<evidence type="ECO:0000259" key="15">
    <source>
        <dbReference type="Pfam" id="PF07992"/>
    </source>
</evidence>
<dbReference type="Pfam" id="PF22366">
    <property type="entry name" value="NDH2_C"/>
    <property type="match status" value="1"/>
</dbReference>
<evidence type="ECO:0000256" key="12">
    <source>
        <dbReference type="ARBA" id="ARBA00023140"/>
    </source>
</evidence>
<dbReference type="Pfam" id="PF07992">
    <property type="entry name" value="Pyr_redox_2"/>
    <property type="match status" value="1"/>
</dbReference>
<keyword evidence="11" id="KW-0496">Mitochondrion</keyword>
<comment type="similarity">
    <text evidence="4">Belongs to the NADH dehydrogenase family.</text>
</comment>
<evidence type="ECO:0000313" key="17">
    <source>
        <dbReference type="EMBL" id="KAL0398650.1"/>
    </source>
</evidence>
<dbReference type="EC" id="1.6.5.9" evidence="5"/>
<comment type="catalytic activity">
    <reaction evidence="14">
        <text>a ubiquinone + NADH + H(+) = a ubiquinol + NAD(+)</text>
        <dbReference type="Rhea" id="RHEA:23152"/>
        <dbReference type="Rhea" id="RHEA-COMP:9565"/>
        <dbReference type="Rhea" id="RHEA-COMP:9566"/>
        <dbReference type="ChEBI" id="CHEBI:15378"/>
        <dbReference type="ChEBI" id="CHEBI:16389"/>
        <dbReference type="ChEBI" id="CHEBI:17976"/>
        <dbReference type="ChEBI" id="CHEBI:57540"/>
        <dbReference type="ChEBI" id="CHEBI:57945"/>
    </reaction>
</comment>
<name>A0AAW2T1W2_SESRA</name>
<evidence type="ECO:0000256" key="6">
    <source>
        <dbReference type="ARBA" id="ARBA00022630"/>
    </source>
</evidence>
<comment type="subcellular location">
    <subcellularLocation>
        <location evidence="3">Mitochondrion inner membrane</location>
        <topology evidence="3">Peripheral membrane protein</topology>
    </subcellularLocation>
    <subcellularLocation>
        <location evidence="2">Peroxisome</location>
    </subcellularLocation>
</comment>
<reference evidence="17" key="1">
    <citation type="submission" date="2020-06" db="EMBL/GenBank/DDBJ databases">
        <authorList>
            <person name="Li T."/>
            <person name="Hu X."/>
            <person name="Zhang T."/>
            <person name="Song X."/>
            <person name="Zhang H."/>
            <person name="Dai N."/>
            <person name="Sheng W."/>
            <person name="Hou X."/>
            <person name="Wei L."/>
        </authorList>
    </citation>
    <scope>NUCLEOTIDE SEQUENCE</scope>
    <source>
        <strain evidence="17">G02</strain>
        <tissue evidence="17">Leaf</tissue>
    </source>
</reference>
<evidence type="ECO:0000256" key="3">
    <source>
        <dbReference type="ARBA" id="ARBA00004637"/>
    </source>
</evidence>
<keyword evidence="7" id="KW-0999">Mitochondrion inner membrane</keyword>
<organism evidence="17">
    <name type="scientific">Sesamum radiatum</name>
    <name type="common">Black benniseed</name>
    <dbReference type="NCBI Taxonomy" id="300843"/>
    <lineage>
        <taxon>Eukaryota</taxon>
        <taxon>Viridiplantae</taxon>
        <taxon>Streptophyta</taxon>
        <taxon>Embryophyta</taxon>
        <taxon>Tracheophyta</taxon>
        <taxon>Spermatophyta</taxon>
        <taxon>Magnoliopsida</taxon>
        <taxon>eudicotyledons</taxon>
        <taxon>Gunneridae</taxon>
        <taxon>Pentapetalae</taxon>
        <taxon>asterids</taxon>
        <taxon>lamiids</taxon>
        <taxon>Lamiales</taxon>
        <taxon>Pedaliaceae</taxon>
        <taxon>Sesamum</taxon>
    </lineage>
</organism>
<comment type="caution">
    <text evidence="17">The sequence shown here is derived from an EMBL/GenBank/DDBJ whole genome shotgun (WGS) entry which is preliminary data.</text>
</comment>
<gene>
    <name evidence="17" type="ORF">Sradi_2208300</name>
</gene>